<dbReference type="Pfam" id="PF03692">
    <property type="entry name" value="CxxCxxCC"/>
    <property type="match status" value="1"/>
</dbReference>
<dbReference type="STRING" id="1163617.SCD_n00659"/>
<keyword evidence="2" id="KW-1185">Reference proteome</keyword>
<evidence type="ECO:0000313" key="1">
    <source>
        <dbReference type="EMBL" id="BAN34501.1"/>
    </source>
</evidence>
<organism evidence="1 2">
    <name type="scientific">Sulfuricella denitrificans (strain DSM 22764 / NBRC 105220 / skB26)</name>
    <dbReference type="NCBI Taxonomy" id="1163617"/>
    <lineage>
        <taxon>Bacteria</taxon>
        <taxon>Pseudomonadati</taxon>
        <taxon>Pseudomonadota</taxon>
        <taxon>Betaproteobacteria</taxon>
        <taxon>Nitrosomonadales</taxon>
        <taxon>Sulfuricellaceae</taxon>
        <taxon>Sulfuricella</taxon>
    </lineage>
</organism>
<evidence type="ECO:0000313" key="2">
    <source>
        <dbReference type="Proteomes" id="UP000015559"/>
    </source>
</evidence>
<dbReference type="EMBL" id="AP013066">
    <property type="protein sequence ID" value="BAN34501.1"/>
    <property type="molecule type" value="Genomic_DNA"/>
</dbReference>
<dbReference type="eggNOG" id="COG0727">
    <property type="taxonomic scope" value="Bacteria"/>
</dbReference>
<proteinExistence type="predicted"/>
<gene>
    <name evidence="1" type="ORF">SCD_n00659</name>
</gene>
<reference evidence="1 2" key="1">
    <citation type="journal article" date="2012" name="Appl. Environ. Microbiol.">
        <title>Draft genome sequence of a psychrotolerant sulfur-oxidizing bacterium, Sulfuricella denitrificans skB26, and proteomic insights into cold adaptation.</title>
        <authorList>
            <person name="Watanabe T."/>
            <person name="Kojima H."/>
            <person name="Fukui M."/>
        </authorList>
    </citation>
    <scope>NUCLEOTIDE SEQUENCE [LARGE SCALE GENOMIC DNA]</scope>
    <source>
        <strain evidence="2">skB26</strain>
    </source>
</reference>
<evidence type="ECO:0008006" key="3">
    <source>
        <dbReference type="Google" id="ProtNLM"/>
    </source>
</evidence>
<dbReference type="Proteomes" id="UP000015559">
    <property type="component" value="Chromosome"/>
</dbReference>
<dbReference type="KEGG" id="sdr:SCD_n00659"/>
<name>S6AF60_SULDS</name>
<accession>S6AF60</accession>
<protein>
    <recommendedName>
        <fullName evidence="3">Fe-S oxidoreductase</fullName>
    </recommendedName>
</protein>
<dbReference type="InterPro" id="IPR005358">
    <property type="entry name" value="Puta_zinc/iron-chelating_dom"/>
</dbReference>
<dbReference type="OrthoDB" id="71604at2"/>
<dbReference type="AlphaFoldDB" id="S6AF60"/>
<sequence length="73" mass="8512">MLMGDDDIPPELTERDQWDGWVMARLDDGWCAALDRNTMLCTIYEHRPMICHDYQVGDSDCIEERRLHANASL</sequence>
<dbReference type="HOGENOM" id="CLU_151365_2_0_4"/>